<sequence length="31" mass="3434">MMAVALELVGEHRVIGDFSPFVGGEDFAYYL</sequence>
<comment type="caution">
    <text evidence="1">The sequence shown here is derived from an EMBL/GenBank/DDBJ whole genome shotgun (WGS) entry which is preliminary data.</text>
</comment>
<dbReference type="EMBL" id="JACHVZ010000018">
    <property type="protein sequence ID" value="MBB2931245.1"/>
    <property type="molecule type" value="Genomic_DNA"/>
</dbReference>
<accession>A0ABR6FWU1</accession>
<reference evidence="1 2" key="1">
    <citation type="submission" date="2020-08" db="EMBL/GenBank/DDBJ databases">
        <title>Genomic Encyclopedia of Type Strains, Phase IV (KMG-V): Genome sequencing to study the core and pangenomes of soil and plant-associated prokaryotes.</title>
        <authorList>
            <person name="Whitman W."/>
        </authorList>
    </citation>
    <scope>NUCLEOTIDE SEQUENCE [LARGE SCALE GENOMIC DNA]</scope>
    <source>
        <strain evidence="1 2">SRMrh-85</strain>
    </source>
</reference>
<keyword evidence="2" id="KW-1185">Reference proteome</keyword>
<organism evidence="1 2">
    <name type="scientific">Paraburkholderia silvatlantica</name>
    <dbReference type="NCBI Taxonomy" id="321895"/>
    <lineage>
        <taxon>Bacteria</taxon>
        <taxon>Pseudomonadati</taxon>
        <taxon>Pseudomonadota</taxon>
        <taxon>Betaproteobacteria</taxon>
        <taxon>Burkholderiales</taxon>
        <taxon>Burkholderiaceae</taxon>
        <taxon>Paraburkholderia</taxon>
    </lineage>
</organism>
<evidence type="ECO:0000313" key="1">
    <source>
        <dbReference type="EMBL" id="MBB2931245.1"/>
    </source>
</evidence>
<proteinExistence type="predicted"/>
<dbReference type="Proteomes" id="UP000533533">
    <property type="component" value="Unassembled WGS sequence"/>
</dbReference>
<protein>
    <submittedName>
        <fullName evidence="1">Uncharacterized protein</fullName>
    </submittedName>
</protein>
<gene>
    <name evidence="1" type="ORF">FHX59_005715</name>
</gene>
<evidence type="ECO:0000313" key="2">
    <source>
        <dbReference type="Proteomes" id="UP000533533"/>
    </source>
</evidence>
<name>A0ABR6FWU1_9BURK</name>